<dbReference type="InterPro" id="IPR003697">
    <property type="entry name" value="Maf-like"/>
</dbReference>
<dbReference type="InterPro" id="IPR029001">
    <property type="entry name" value="ITPase-like_fam"/>
</dbReference>
<comment type="similarity">
    <text evidence="4">Belongs to the Maf family.</text>
</comment>
<evidence type="ECO:0000256" key="1">
    <source>
        <dbReference type="ARBA" id="ARBA00001968"/>
    </source>
</evidence>
<dbReference type="GO" id="GO:0005737">
    <property type="term" value="C:cytoplasm"/>
    <property type="evidence" value="ECO:0007669"/>
    <property type="project" value="UniProtKB-SubCell"/>
</dbReference>
<gene>
    <name evidence="5" type="primary">yhdE</name>
    <name evidence="5" type="ORF">ETAA1_20230</name>
</gene>
<comment type="catalytic activity">
    <reaction evidence="4">
        <text>a ribonucleoside 5'-triphosphate + H2O = a ribonucleoside 5'-phosphate + diphosphate + H(+)</text>
        <dbReference type="Rhea" id="RHEA:23996"/>
        <dbReference type="ChEBI" id="CHEBI:15377"/>
        <dbReference type="ChEBI" id="CHEBI:15378"/>
        <dbReference type="ChEBI" id="CHEBI:33019"/>
        <dbReference type="ChEBI" id="CHEBI:58043"/>
        <dbReference type="ChEBI" id="CHEBI:61557"/>
        <dbReference type="EC" id="3.6.1.9"/>
    </reaction>
</comment>
<evidence type="ECO:0000313" key="5">
    <source>
        <dbReference type="EMBL" id="QDU20080.1"/>
    </source>
</evidence>
<comment type="cofactor">
    <cofactor evidence="1 4">
        <name>a divalent metal cation</name>
        <dbReference type="ChEBI" id="CHEBI:60240"/>
    </cofactor>
</comment>
<dbReference type="Gene3D" id="3.90.950.10">
    <property type="match status" value="1"/>
</dbReference>
<dbReference type="Pfam" id="PF02545">
    <property type="entry name" value="Maf"/>
    <property type="match status" value="1"/>
</dbReference>
<dbReference type="OrthoDB" id="9807767at2"/>
<organism evidence="5 6">
    <name type="scientific">Urbifossiella limnaea</name>
    <dbReference type="NCBI Taxonomy" id="2528023"/>
    <lineage>
        <taxon>Bacteria</taxon>
        <taxon>Pseudomonadati</taxon>
        <taxon>Planctomycetota</taxon>
        <taxon>Planctomycetia</taxon>
        <taxon>Gemmatales</taxon>
        <taxon>Gemmataceae</taxon>
        <taxon>Urbifossiella</taxon>
    </lineage>
</organism>
<comment type="function">
    <text evidence="4">Nucleoside triphosphate pyrophosphatase. May have a dual role in cell division arrest and in preventing the incorporation of modified nucleotides into cellular nucleic acids.</text>
</comment>
<dbReference type="EMBL" id="CP036273">
    <property type="protein sequence ID" value="QDU20080.1"/>
    <property type="molecule type" value="Genomic_DNA"/>
</dbReference>
<protein>
    <recommendedName>
        <fullName evidence="4">Nucleoside triphosphate pyrophosphatase</fullName>
        <ecNumber evidence="4">3.6.1.9</ecNumber>
    </recommendedName>
    <alternativeName>
        <fullName evidence="4">Nucleotide pyrophosphatase</fullName>
        <shortName evidence="4">Nucleotide PPase</shortName>
    </alternativeName>
</protein>
<dbReference type="PIRSF" id="PIRSF006305">
    <property type="entry name" value="Maf"/>
    <property type="match status" value="1"/>
</dbReference>
<reference evidence="5 6" key="1">
    <citation type="submission" date="2019-02" db="EMBL/GenBank/DDBJ databases">
        <title>Deep-cultivation of Planctomycetes and their phenomic and genomic characterization uncovers novel biology.</title>
        <authorList>
            <person name="Wiegand S."/>
            <person name="Jogler M."/>
            <person name="Boedeker C."/>
            <person name="Pinto D."/>
            <person name="Vollmers J."/>
            <person name="Rivas-Marin E."/>
            <person name="Kohn T."/>
            <person name="Peeters S.H."/>
            <person name="Heuer A."/>
            <person name="Rast P."/>
            <person name="Oberbeckmann S."/>
            <person name="Bunk B."/>
            <person name="Jeske O."/>
            <person name="Meyerdierks A."/>
            <person name="Storesund J.E."/>
            <person name="Kallscheuer N."/>
            <person name="Luecker S."/>
            <person name="Lage O.M."/>
            <person name="Pohl T."/>
            <person name="Merkel B.J."/>
            <person name="Hornburger P."/>
            <person name="Mueller R.-W."/>
            <person name="Bruemmer F."/>
            <person name="Labrenz M."/>
            <person name="Spormann A.M."/>
            <person name="Op den Camp H."/>
            <person name="Overmann J."/>
            <person name="Amann R."/>
            <person name="Jetten M.S.M."/>
            <person name="Mascher T."/>
            <person name="Medema M.H."/>
            <person name="Devos D.P."/>
            <person name="Kaster A.-K."/>
            <person name="Ovreas L."/>
            <person name="Rohde M."/>
            <person name="Galperin M.Y."/>
            <person name="Jogler C."/>
        </authorList>
    </citation>
    <scope>NUCLEOTIDE SEQUENCE [LARGE SCALE GENOMIC DNA]</scope>
    <source>
        <strain evidence="5 6">ETA_A1</strain>
    </source>
</reference>
<dbReference type="GO" id="GO:0009117">
    <property type="term" value="P:nucleotide metabolic process"/>
    <property type="evidence" value="ECO:0007669"/>
    <property type="project" value="UniProtKB-KW"/>
</dbReference>
<keyword evidence="3 4" id="KW-0546">Nucleotide metabolism</keyword>
<comment type="caution">
    <text evidence="4">Lacks conserved residue(s) required for the propagation of feature annotation.</text>
</comment>
<dbReference type="RefSeq" id="WP_145237035.1">
    <property type="nucleotide sequence ID" value="NZ_CP036273.1"/>
</dbReference>
<dbReference type="GO" id="GO:0047429">
    <property type="term" value="F:nucleoside triphosphate diphosphatase activity"/>
    <property type="evidence" value="ECO:0007669"/>
    <property type="project" value="UniProtKB-EC"/>
</dbReference>
<dbReference type="NCBIfam" id="TIGR00172">
    <property type="entry name" value="maf"/>
    <property type="match status" value="1"/>
</dbReference>
<dbReference type="KEGG" id="uli:ETAA1_20230"/>
<dbReference type="PANTHER" id="PTHR43213">
    <property type="entry name" value="BIFUNCTIONAL DTTP/UTP PYROPHOSPHATASE/METHYLTRANSFERASE PROTEIN-RELATED"/>
    <property type="match status" value="1"/>
</dbReference>
<keyword evidence="4" id="KW-0963">Cytoplasm</keyword>
<dbReference type="AlphaFoldDB" id="A0A517XRE0"/>
<dbReference type="PANTHER" id="PTHR43213:SF5">
    <property type="entry name" value="BIFUNCTIONAL DTTP_UTP PYROPHOSPHATASE_METHYLTRANSFERASE PROTEIN-RELATED"/>
    <property type="match status" value="1"/>
</dbReference>
<keyword evidence="2 4" id="KW-0378">Hydrolase</keyword>
<evidence type="ECO:0000256" key="3">
    <source>
        <dbReference type="ARBA" id="ARBA00023080"/>
    </source>
</evidence>
<proteinExistence type="inferred from homology"/>
<keyword evidence="6" id="KW-1185">Reference proteome</keyword>
<evidence type="ECO:0000256" key="2">
    <source>
        <dbReference type="ARBA" id="ARBA00022801"/>
    </source>
</evidence>
<dbReference type="SUPFAM" id="SSF52972">
    <property type="entry name" value="ITPase-like"/>
    <property type="match status" value="1"/>
</dbReference>
<accession>A0A517XRE0</accession>
<name>A0A517XRE0_9BACT</name>
<dbReference type="EC" id="3.6.1.9" evidence="4"/>
<dbReference type="CDD" id="cd00555">
    <property type="entry name" value="Maf"/>
    <property type="match status" value="1"/>
</dbReference>
<comment type="subcellular location">
    <subcellularLocation>
        <location evidence="4">Cytoplasm</location>
    </subcellularLocation>
</comment>
<sequence length="198" mass="21732">MAPPLPFRLTLASGSHGRRWLMSQAGYAFDVLPADIDEPTEARLGDCRHYVGELAWLKAAAVAPKVSDGVVIAADTVGWLNGKVVGKPEDEADARRIITSLAGTVHELWTGVCLWRRPGDFQLCWQERSLVRMKALTAAEIDAYLRTRKWEGCSGAYAIELPNDPYLTVEEGSVSNVIGLPMESLARALSWLGSTERH</sequence>
<feature type="active site" description="Proton acceptor" evidence="4">
    <location>
        <position position="75"/>
    </location>
</feature>
<dbReference type="Proteomes" id="UP000319576">
    <property type="component" value="Chromosome"/>
</dbReference>
<evidence type="ECO:0000313" key="6">
    <source>
        <dbReference type="Proteomes" id="UP000319576"/>
    </source>
</evidence>
<dbReference type="HAMAP" id="MF_00528">
    <property type="entry name" value="Maf"/>
    <property type="match status" value="1"/>
</dbReference>
<evidence type="ECO:0000256" key="4">
    <source>
        <dbReference type="HAMAP-Rule" id="MF_00528"/>
    </source>
</evidence>
<comment type="catalytic activity">
    <reaction evidence="4">
        <text>a 2'-deoxyribonucleoside 5'-triphosphate + H2O = a 2'-deoxyribonucleoside 5'-phosphate + diphosphate + H(+)</text>
        <dbReference type="Rhea" id="RHEA:44644"/>
        <dbReference type="ChEBI" id="CHEBI:15377"/>
        <dbReference type="ChEBI" id="CHEBI:15378"/>
        <dbReference type="ChEBI" id="CHEBI:33019"/>
        <dbReference type="ChEBI" id="CHEBI:61560"/>
        <dbReference type="ChEBI" id="CHEBI:65317"/>
        <dbReference type="EC" id="3.6.1.9"/>
    </reaction>
</comment>